<sequence>MTVPGCAAPASVEIRCAVESDVAAVCAFGAVVLPAHYTPLIGADAAQELVTDWWSAPATLRAVDAQALWVALDADGEIVGVGELGHIGDDPVIYKLYIGAHRRGEGIGALLIDRMIATLAPRTPRVLIEHVAANDRAAAFFERHGFVVDHVDVIDPHAPERDVVWRARELAA</sequence>
<dbReference type="Proteomes" id="UP000075357">
    <property type="component" value="Unassembled WGS sequence"/>
</dbReference>
<name>A0A150H614_9MICO</name>
<protein>
    <submittedName>
        <fullName evidence="4">Acetyltransferase (GNAT) family protein</fullName>
    </submittedName>
</protein>
<dbReference type="EMBL" id="LRAD01000057">
    <property type="protein sequence ID" value="KXZ57483.1"/>
    <property type="molecule type" value="Genomic_DNA"/>
</dbReference>
<dbReference type="GO" id="GO:0016747">
    <property type="term" value="F:acyltransferase activity, transferring groups other than amino-acyl groups"/>
    <property type="evidence" value="ECO:0007669"/>
    <property type="project" value="InterPro"/>
</dbReference>
<reference evidence="4 5" key="1">
    <citation type="submission" date="2016-01" db="EMBL/GenBank/DDBJ databases">
        <title>Draft genome sequences of Microbacterium laevaniformans LCDC 91-0039 and the type strain of Microbacterium hominis LCDC 84-209.</title>
        <authorList>
            <person name="Bernier A.-M."/>
            <person name="Bernard K."/>
        </authorList>
    </citation>
    <scope>NUCLEOTIDE SEQUENCE [LARGE SCALE GENOMIC DNA]</scope>
    <source>
        <strain evidence="4 5">LCDC 91-0039</strain>
    </source>
</reference>
<evidence type="ECO:0000313" key="4">
    <source>
        <dbReference type="EMBL" id="KXZ57483.1"/>
    </source>
</evidence>
<keyword evidence="5" id="KW-1185">Reference proteome</keyword>
<accession>A0A150H614</accession>
<dbReference type="InterPro" id="IPR000182">
    <property type="entry name" value="GNAT_dom"/>
</dbReference>
<feature type="domain" description="N-acetyltransferase" evidence="3">
    <location>
        <begin position="12"/>
        <end position="171"/>
    </location>
</feature>
<dbReference type="PANTHER" id="PTHR43877">
    <property type="entry name" value="AMINOALKYLPHOSPHONATE N-ACETYLTRANSFERASE-RELATED-RELATED"/>
    <property type="match status" value="1"/>
</dbReference>
<dbReference type="PATRIC" id="fig|36807.3.peg.2717"/>
<proteinExistence type="predicted"/>
<dbReference type="RefSeq" id="WP_061683743.1">
    <property type="nucleotide sequence ID" value="NZ_LRAD01000057.1"/>
</dbReference>
<dbReference type="STRING" id="36807.Mlaev_02669"/>
<dbReference type="InterPro" id="IPR050832">
    <property type="entry name" value="Bact_Acetyltransf"/>
</dbReference>
<comment type="caution">
    <text evidence="4">The sequence shown here is derived from an EMBL/GenBank/DDBJ whole genome shotgun (WGS) entry which is preliminary data.</text>
</comment>
<evidence type="ECO:0000256" key="1">
    <source>
        <dbReference type="ARBA" id="ARBA00022679"/>
    </source>
</evidence>
<dbReference type="AlphaFoldDB" id="A0A150H614"/>
<dbReference type="PROSITE" id="PS51186">
    <property type="entry name" value="GNAT"/>
    <property type="match status" value="1"/>
</dbReference>
<evidence type="ECO:0000256" key="2">
    <source>
        <dbReference type="ARBA" id="ARBA00023315"/>
    </source>
</evidence>
<evidence type="ECO:0000259" key="3">
    <source>
        <dbReference type="PROSITE" id="PS51186"/>
    </source>
</evidence>
<gene>
    <name evidence="4" type="ORF">Mlaev_02669</name>
</gene>
<keyword evidence="1 4" id="KW-0808">Transferase</keyword>
<keyword evidence="2" id="KW-0012">Acyltransferase</keyword>
<dbReference type="Gene3D" id="3.40.630.30">
    <property type="match status" value="1"/>
</dbReference>
<organism evidence="4 5">
    <name type="scientific">Microbacterium laevaniformans</name>
    <dbReference type="NCBI Taxonomy" id="36807"/>
    <lineage>
        <taxon>Bacteria</taxon>
        <taxon>Bacillati</taxon>
        <taxon>Actinomycetota</taxon>
        <taxon>Actinomycetes</taxon>
        <taxon>Micrococcales</taxon>
        <taxon>Microbacteriaceae</taxon>
        <taxon>Microbacterium</taxon>
    </lineage>
</organism>
<dbReference type="Pfam" id="PF13508">
    <property type="entry name" value="Acetyltransf_7"/>
    <property type="match status" value="1"/>
</dbReference>
<dbReference type="SUPFAM" id="SSF55729">
    <property type="entry name" value="Acyl-CoA N-acyltransferases (Nat)"/>
    <property type="match status" value="1"/>
</dbReference>
<evidence type="ECO:0000313" key="5">
    <source>
        <dbReference type="Proteomes" id="UP000075357"/>
    </source>
</evidence>
<dbReference type="InterPro" id="IPR016181">
    <property type="entry name" value="Acyl_CoA_acyltransferase"/>
</dbReference>